<sequence length="496" mass="56241">MKIRFLLFIGLLTSTTLYGQQADSTFTYSVELGATAGNGTYAPLWFTANRYGLSSVEPNSGYLRAGVAYDKSLKYDWRIQAGFDLAGSVNHTKNVHIQQIYADFSWKMLTLSIGRKERQGFPLEKNAALSSGMMVEGMNALPVPQVRGEIKNYLNIPGTKGWLAFKGHIAYGSFAENDWQEDFVAPGQYFVKNVLYHSKSLMFRLGNKEKFPLEFEFGILMDTQFGGSRYRKLSDGSNEFVLDMPNNLKAYWKAFFPQTGGSDVPLGEQVNVEGNMLGSWNFALNYYVGDWRFRAYLEHYFEDQSQMFWEYGRWKDGQIGLEITLPKNRWVSSIVWEGLCTKDQSGPILYDGSHGWESTTDQISASDNYYNHYLYGGWQYMGMGMGNPLLYGPLYNKDGSISFKSNRVRANHLGIGGNPSDEWNYRILISFARHWGTYGNPLDKQRKQFSSLYEATYTPKWIDGWSASVALGIDRGNYLGNSTGGMLTIKKTGVIF</sequence>
<feature type="signal peptide" evidence="1">
    <location>
        <begin position="1"/>
        <end position="19"/>
    </location>
</feature>
<reference evidence="2 3" key="1">
    <citation type="submission" date="2020-08" db="EMBL/GenBank/DDBJ databases">
        <title>A Genomic Blueprint of the Chicken Gut Microbiome.</title>
        <authorList>
            <person name="Gilroy R."/>
            <person name="Ravi A."/>
            <person name="Getino M."/>
            <person name="Pursley I."/>
            <person name="Horton D.L."/>
            <person name="Alikhan N.-F."/>
            <person name="Baker D."/>
            <person name="Gharbi K."/>
            <person name="Hall N."/>
            <person name="Watson M."/>
            <person name="Adriaenssens E.M."/>
            <person name="Foster-Nyarko E."/>
            <person name="Jarju S."/>
            <person name="Secka A."/>
            <person name="Antonio M."/>
            <person name="Oren A."/>
            <person name="Chaudhuri R."/>
            <person name="La Ragione R.M."/>
            <person name="Hildebrand F."/>
            <person name="Pallen M.J."/>
        </authorList>
    </citation>
    <scope>NUCLEOTIDE SEQUENCE [LARGE SCALE GENOMIC DNA]</scope>
    <source>
        <strain evidence="2 3">Sa1YUN3</strain>
    </source>
</reference>
<keyword evidence="3" id="KW-1185">Reference proteome</keyword>
<dbReference type="Proteomes" id="UP000616346">
    <property type="component" value="Unassembled WGS sequence"/>
</dbReference>
<comment type="caution">
    <text evidence="2">The sequence shown here is derived from an EMBL/GenBank/DDBJ whole genome shotgun (WGS) entry which is preliminary data.</text>
</comment>
<organism evidence="2 3">
    <name type="scientific">Phocaeicola faecium</name>
    <dbReference type="NCBI Taxonomy" id="2762213"/>
    <lineage>
        <taxon>Bacteria</taxon>
        <taxon>Pseudomonadati</taxon>
        <taxon>Bacteroidota</taxon>
        <taxon>Bacteroidia</taxon>
        <taxon>Bacteroidales</taxon>
        <taxon>Bacteroidaceae</taxon>
        <taxon>Phocaeicola</taxon>
    </lineage>
</organism>
<evidence type="ECO:0000313" key="2">
    <source>
        <dbReference type="EMBL" id="MBD8000750.1"/>
    </source>
</evidence>
<dbReference type="EMBL" id="JACSPQ010000001">
    <property type="protein sequence ID" value="MBD8000750.1"/>
    <property type="molecule type" value="Genomic_DNA"/>
</dbReference>
<dbReference type="Gene3D" id="2.40.160.130">
    <property type="entry name" value="Capsule assembly protein Wzi"/>
    <property type="match status" value="1"/>
</dbReference>
<dbReference type="RefSeq" id="WP_191709249.1">
    <property type="nucleotide sequence ID" value="NZ_JACSPQ010000001.1"/>
</dbReference>
<evidence type="ECO:0008006" key="4">
    <source>
        <dbReference type="Google" id="ProtNLM"/>
    </source>
</evidence>
<dbReference type="InterPro" id="IPR038636">
    <property type="entry name" value="Wzi_sf"/>
</dbReference>
<keyword evidence="1" id="KW-0732">Signal</keyword>
<proteinExistence type="predicted"/>
<evidence type="ECO:0000256" key="1">
    <source>
        <dbReference type="SAM" id="SignalP"/>
    </source>
</evidence>
<protein>
    <recommendedName>
        <fullName evidence="4">Capsule assembly Wzi family protein</fullName>
    </recommendedName>
</protein>
<accession>A0ABR8V7K3</accession>
<name>A0ABR8V7K3_9BACT</name>
<evidence type="ECO:0000313" key="3">
    <source>
        <dbReference type="Proteomes" id="UP000616346"/>
    </source>
</evidence>
<feature type="chain" id="PRO_5046579477" description="Capsule assembly Wzi family protein" evidence="1">
    <location>
        <begin position="20"/>
        <end position="496"/>
    </location>
</feature>
<gene>
    <name evidence="2" type="ORF">H9626_00715</name>
</gene>